<dbReference type="InterPro" id="IPR012433">
    <property type="entry name" value="Imm11"/>
</dbReference>
<gene>
    <name evidence="2" type="ORF">LEP1GSC104_1510</name>
</gene>
<proteinExistence type="predicted"/>
<feature type="domain" description="Immunity MXAN-0049 protein" evidence="1">
    <location>
        <begin position="50"/>
        <end position="221"/>
    </location>
</feature>
<sequence length="228" mass="26075">MLSCSHLQKEGYSEKNLTSVVFQILNYSRHDMYYVIDYLTNPSVEDDDDGPFLEIHEELVKRPEPINWHMGKRFDTDVTVPIEVPVSPRFDYDGPPPDFFDGSISLLSPRLAKILQDNGVNNLDLYEVVLIYTDSGARLKHYAFNITNKASVIDFKKSNIESYDGNYSSDSSIRGFAADEHKIQNLPSIFRLEENVMTVLVHERIKNAIHAAGINSFAFVEPKNWIQL</sequence>
<comment type="caution">
    <text evidence="2">The sequence shown here is derived from an EMBL/GenBank/DDBJ whole genome shotgun (WGS) entry which is preliminary data.</text>
</comment>
<dbReference type="Proteomes" id="UP000006324">
    <property type="component" value="Unassembled WGS sequence"/>
</dbReference>
<name>A0A0F6H3R9_LEPIR</name>
<reference evidence="2 3" key="1">
    <citation type="submission" date="2012-09" db="EMBL/GenBank/DDBJ databases">
        <authorList>
            <person name="Harkins D.M."/>
            <person name="Durkin A.S."/>
            <person name="Brinkac L.M."/>
            <person name="Selengut J.D."/>
            <person name="Sanka R."/>
            <person name="DePew J."/>
            <person name="Purushe J."/>
            <person name="Chanthongthip A."/>
            <person name="Lattana O."/>
            <person name="Phetsouvanh R."/>
            <person name="Newton P.N."/>
            <person name="Vinetz J.M."/>
            <person name="Sutton G.G."/>
            <person name="Nelson W.C."/>
            <person name="Fouts D.E."/>
        </authorList>
    </citation>
    <scope>NUCLEOTIDE SEQUENCE [LARGE SCALE GENOMIC DNA]</scope>
    <source>
        <strain evidence="2 3">UI 12621</strain>
    </source>
</reference>
<organism evidence="2 3">
    <name type="scientific">Leptospira interrogans str. UI 12621</name>
    <dbReference type="NCBI Taxonomy" id="1049937"/>
    <lineage>
        <taxon>Bacteria</taxon>
        <taxon>Pseudomonadati</taxon>
        <taxon>Spirochaetota</taxon>
        <taxon>Spirochaetia</taxon>
        <taxon>Leptospirales</taxon>
        <taxon>Leptospiraceae</taxon>
        <taxon>Leptospira</taxon>
    </lineage>
</organism>
<accession>A0A0F6H3R9</accession>
<protein>
    <recommendedName>
        <fullName evidence="1">Immunity MXAN-0049 protein domain-containing protein</fullName>
    </recommendedName>
</protein>
<evidence type="ECO:0000259" key="1">
    <source>
        <dbReference type="Pfam" id="PF07791"/>
    </source>
</evidence>
<evidence type="ECO:0000313" key="3">
    <source>
        <dbReference type="Proteomes" id="UP000006324"/>
    </source>
</evidence>
<dbReference type="EMBL" id="AHNQ02000057">
    <property type="protein sequence ID" value="EKO22840.1"/>
    <property type="molecule type" value="Genomic_DNA"/>
</dbReference>
<dbReference type="Pfam" id="PF07791">
    <property type="entry name" value="Imm11"/>
    <property type="match status" value="1"/>
</dbReference>
<evidence type="ECO:0000313" key="2">
    <source>
        <dbReference type="EMBL" id="EKO22840.1"/>
    </source>
</evidence>
<dbReference type="AlphaFoldDB" id="A0A0F6H3R9"/>